<evidence type="ECO:0000256" key="1">
    <source>
        <dbReference type="ARBA" id="ARBA00004167"/>
    </source>
</evidence>
<evidence type="ECO:0000256" key="7">
    <source>
        <dbReference type="ARBA" id="ARBA00024353"/>
    </source>
</evidence>
<evidence type="ECO:0000256" key="3">
    <source>
        <dbReference type="ARBA" id="ARBA00022475"/>
    </source>
</evidence>
<comment type="caution">
    <text evidence="13">The sequence shown here is derived from an EMBL/GenBank/DDBJ whole genome shotgun (WGS) entry which is preliminary data.</text>
</comment>
<evidence type="ECO:0000313" key="14">
    <source>
        <dbReference type="Proteomes" id="UP000682403"/>
    </source>
</evidence>
<sequence>MKPEQCHHLIDYFNGTMTNEESAEFERHLQECSECREELAEIRTLTEDLPYLSDPAEPSPGLRNRILEAAYEESHPVEAPPELEAFKNKKSLNEPEIKKSKRSQTLIVGGLAAGLVLSLAANVIQMSDDKDGQLVQSEVLERKVALASVEGNETSSANASFLKEKDDQFMVLQADGLPEIKDGELYQVWLIQGEKPVPAGYFTPDEKGNGALVYKVTDEDLDWDTVAITVENEPNLSAPKGKVVLAGKI</sequence>
<comment type="similarity">
    <text evidence="7">Belongs to the zinc-associated anti-sigma factor (ZAS) superfamily. Anti-sigma-W factor family.</text>
</comment>
<dbReference type="PANTHER" id="PTHR37461">
    <property type="entry name" value="ANTI-SIGMA-K FACTOR RSKA"/>
    <property type="match status" value="1"/>
</dbReference>
<dbReference type="PANTHER" id="PTHR37461:SF1">
    <property type="entry name" value="ANTI-SIGMA-K FACTOR RSKA"/>
    <property type="match status" value="1"/>
</dbReference>
<gene>
    <name evidence="13" type="ORF">J9317_05195</name>
</gene>
<dbReference type="InterPro" id="IPR018764">
    <property type="entry name" value="RskA_C"/>
</dbReference>
<dbReference type="Proteomes" id="UP000682403">
    <property type="component" value="Unassembled WGS sequence"/>
</dbReference>
<keyword evidence="6" id="KW-0472">Membrane</keyword>
<name>A0ABS5LBQ2_9BACI</name>
<proteinExistence type="inferred from homology"/>
<evidence type="ECO:0000256" key="9">
    <source>
        <dbReference type="ARBA" id="ARBA00029829"/>
    </source>
</evidence>
<dbReference type="InterPro" id="IPR041916">
    <property type="entry name" value="Anti_sigma_zinc_sf"/>
</dbReference>
<evidence type="ECO:0000256" key="6">
    <source>
        <dbReference type="ARBA" id="ARBA00023136"/>
    </source>
</evidence>
<dbReference type="InterPro" id="IPR051474">
    <property type="entry name" value="Anti-sigma-K/W_factor"/>
</dbReference>
<keyword evidence="3" id="KW-1003">Cell membrane</keyword>
<keyword evidence="5" id="KW-1133">Transmembrane helix</keyword>
<dbReference type="InterPro" id="IPR027383">
    <property type="entry name" value="Znf_put"/>
</dbReference>
<evidence type="ECO:0000259" key="12">
    <source>
        <dbReference type="Pfam" id="PF13490"/>
    </source>
</evidence>
<keyword evidence="14" id="KW-1185">Reference proteome</keyword>
<accession>A0ABS5LBQ2</accession>
<dbReference type="Pfam" id="PF13490">
    <property type="entry name" value="zf-HC2"/>
    <property type="match status" value="1"/>
</dbReference>
<comment type="subcellular location">
    <subcellularLocation>
        <location evidence="2">Cell membrane</location>
    </subcellularLocation>
    <subcellularLocation>
        <location evidence="1">Membrane</location>
        <topology evidence="1">Single-pass membrane protein</topology>
    </subcellularLocation>
</comment>
<evidence type="ECO:0000256" key="5">
    <source>
        <dbReference type="ARBA" id="ARBA00022989"/>
    </source>
</evidence>
<evidence type="ECO:0000256" key="4">
    <source>
        <dbReference type="ARBA" id="ARBA00022692"/>
    </source>
</evidence>
<evidence type="ECO:0000256" key="8">
    <source>
        <dbReference type="ARBA" id="ARBA00024438"/>
    </source>
</evidence>
<protein>
    <recommendedName>
        <fullName evidence="8">Anti-sigma-W factor RsiW</fullName>
    </recommendedName>
    <alternativeName>
        <fullName evidence="10">Regulator of SigK</fullName>
    </alternativeName>
    <alternativeName>
        <fullName evidence="9">Sigma-K anti-sigma factor RskA</fullName>
    </alternativeName>
</protein>
<organism evidence="13 14">
    <name type="scientific">Metabacillus flavus</name>
    <dbReference type="NCBI Taxonomy" id="2823519"/>
    <lineage>
        <taxon>Bacteria</taxon>
        <taxon>Bacillati</taxon>
        <taxon>Bacillota</taxon>
        <taxon>Bacilli</taxon>
        <taxon>Bacillales</taxon>
        <taxon>Bacillaceae</taxon>
        <taxon>Metabacillus</taxon>
    </lineage>
</organism>
<keyword evidence="4" id="KW-0812">Transmembrane</keyword>
<dbReference type="Gene3D" id="1.10.10.1320">
    <property type="entry name" value="Anti-sigma factor, zinc-finger domain"/>
    <property type="match status" value="1"/>
</dbReference>
<evidence type="ECO:0000259" key="11">
    <source>
        <dbReference type="Pfam" id="PF10099"/>
    </source>
</evidence>
<evidence type="ECO:0000313" key="13">
    <source>
        <dbReference type="EMBL" id="MBS2968150.1"/>
    </source>
</evidence>
<evidence type="ECO:0000256" key="10">
    <source>
        <dbReference type="ARBA" id="ARBA00030803"/>
    </source>
</evidence>
<evidence type="ECO:0000256" key="2">
    <source>
        <dbReference type="ARBA" id="ARBA00004236"/>
    </source>
</evidence>
<reference evidence="13 14" key="1">
    <citation type="submission" date="2021-04" db="EMBL/GenBank/DDBJ databases">
        <title>Metabacillus sp. strain KIGAM252 whole genome sequence.</title>
        <authorList>
            <person name="Seo M.-J."/>
            <person name="Cho E.-S."/>
            <person name="Hwang C.Y."/>
            <person name="Yoon D.J."/>
        </authorList>
    </citation>
    <scope>NUCLEOTIDE SEQUENCE [LARGE SCALE GENOMIC DNA]</scope>
    <source>
        <strain evidence="13 14">KIGAM252</strain>
    </source>
</reference>
<dbReference type="RefSeq" id="WP_211556786.1">
    <property type="nucleotide sequence ID" value="NZ_JAGVRK010000001.1"/>
</dbReference>
<feature type="domain" description="Putative zinc-finger" evidence="12">
    <location>
        <begin position="8"/>
        <end position="36"/>
    </location>
</feature>
<dbReference type="Pfam" id="PF10099">
    <property type="entry name" value="RskA_C"/>
    <property type="match status" value="1"/>
</dbReference>
<feature type="domain" description="Anti-sigma K factor RskA C-terminal" evidence="11">
    <location>
        <begin position="111"/>
        <end position="242"/>
    </location>
</feature>
<dbReference type="EMBL" id="JAGVRK010000001">
    <property type="protein sequence ID" value="MBS2968150.1"/>
    <property type="molecule type" value="Genomic_DNA"/>
</dbReference>